<dbReference type="InterPro" id="IPR000719">
    <property type="entry name" value="Prot_kinase_dom"/>
</dbReference>
<keyword evidence="3" id="KW-1185">Reference proteome</keyword>
<sequence length="365" mass="39778">MDWIRGDSIGYGSSSTVDLAIFRGTHFAPPSVMAVKSCGAGDSDLLNNEKQVLDQIGNSPYIIRCLGDDRSFEKGQSLHNLFLEYASGGSLADHVKKSGGRLPESTVRSYTKSILKGLDQIHGKGFVHCDVKLQNLLVFGDGGIKIGDFGLAKKTGEAEEKQGRREKKVEIRGTPLFMAPESVNENVYEPPCDIWALGCAVVEMLTGKPAWNYKPGTNIFSFLMRIGAGDESPAIPDESSVELKNFLSNCFVKDPAARWTAAMLLEHPFLSADKIGNGDETRNDAVCCSGDEFPSVSPRCPFDFPEWVSPSVQSSPARSEFESNPFDSFSSCSTASPVERIRQLAGGERQGMLSWGDSESWLVVR</sequence>
<dbReference type="InterPro" id="IPR052751">
    <property type="entry name" value="Plant_MAPKKK"/>
</dbReference>
<dbReference type="SMART" id="SM00220">
    <property type="entry name" value="S_TKc"/>
    <property type="match status" value="1"/>
</dbReference>
<dbReference type="Proteomes" id="UP001497516">
    <property type="component" value="Chromosome 8"/>
</dbReference>
<dbReference type="EMBL" id="OZ034821">
    <property type="protein sequence ID" value="CAL1408644.1"/>
    <property type="molecule type" value="Genomic_DNA"/>
</dbReference>
<reference evidence="2 3" key="1">
    <citation type="submission" date="2024-04" db="EMBL/GenBank/DDBJ databases">
        <authorList>
            <person name="Fracassetti M."/>
        </authorList>
    </citation>
    <scope>NUCLEOTIDE SEQUENCE [LARGE SCALE GENOMIC DNA]</scope>
</reference>
<name>A0AAV2GDB5_9ROSI</name>
<organism evidence="2 3">
    <name type="scientific">Linum trigynum</name>
    <dbReference type="NCBI Taxonomy" id="586398"/>
    <lineage>
        <taxon>Eukaryota</taxon>
        <taxon>Viridiplantae</taxon>
        <taxon>Streptophyta</taxon>
        <taxon>Embryophyta</taxon>
        <taxon>Tracheophyta</taxon>
        <taxon>Spermatophyta</taxon>
        <taxon>Magnoliopsida</taxon>
        <taxon>eudicotyledons</taxon>
        <taxon>Gunneridae</taxon>
        <taxon>Pentapetalae</taxon>
        <taxon>rosids</taxon>
        <taxon>fabids</taxon>
        <taxon>Malpighiales</taxon>
        <taxon>Linaceae</taxon>
        <taxon>Linum</taxon>
    </lineage>
</organism>
<dbReference type="AlphaFoldDB" id="A0AAV2GDB5"/>
<accession>A0AAV2GDB5</accession>
<dbReference type="PANTHER" id="PTHR48011:SF18">
    <property type="entry name" value="MITOGEN-ACTIVATED PROTEIN KINASE KINASE KINASE 19-RELATED"/>
    <property type="match status" value="1"/>
</dbReference>
<dbReference type="GO" id="GO:0005524">
    <property type="term" value="F:ATP binding"/>
    <property type="evidence" value="ECO:0007669"/>
    <property type="project" value="InterPro"/>
</dbReference>
<evidence type="ECO:0000259" key="1">
    <source>
        <dbReference type="PROSITE" id="PS50011"/>
    </source>
</evidence>
<feature type="domain" description="Protein kinase" evidence="1">
    <location>
        <begin position="3"/>
        <end position="270"/>
    </location>
</feature>
<dbReference type="GO" id="GO:0004672">
    <property type="term" value="F:protein kinase activity"/>
    <property type="evidence" value="ECO:0007669"/>
    <property type="project" value="InterPro"/>
</dbReference>
<evidence type="ECO:0000313" key="2">
    <source>
        <dbReference type="EMBL" id="CAL1408644.1"/>
    </source>
</evidence>
<dbReference type="PROSITE" id="PS00108">
    <property type="entry name" value="PROTEIN_KINASE_ST"/>
    <property type="match status" value="1"/>
</dbReference>
<protein>
    <recommendedName>
        <fullName evidence="1">Protein kinase domain-containing protein</fullName>
    </recommendedName>
</protein>
<dbReference type="Gene3D" id="3.30.200.20">
    <property type="entry name" value="Phosphorylase Kinase, domain 1"/>
    <property type="match status" value="1"/>
</dbReference>
<proteinExistence type="predicted"/>
<dbReference type="InterPro" id="IPR008271">
    <property type="entry name" value="Ser/Thr_kinase_AS"/>
</dbReference>
<dbReference type="Pfam" id="PF00069">
    <property type="entry name" value="Pkinase"/>
    <property type="match status" value="1"/>
</dbReference>
<dbReference type="CDD" id="cd06606">
    <property type="entry name" value="STKc_MAPKKK"/>
    <property type="match status" value="1"/>
</dbReference>
<dbReference type="SUPFAM" id="SSF56112">
    <property type="entry name" value="Protein kinase-like (PK-like)"/>
    <property type="match status" value="1"/>
</dbReference>
<dbReference type="Gene3D" id="1.10.510.10">
    <property type="entry name" value="Transferase(Phosphotransferase) domain 1"/>
    <property type="match status" value="1"/>
</dbReference>
<dbReference type="GO" id="GO:0007165">
    <property type="term" value="P:signal transduction"/>
    <property type="evidence" value="ECO:0007669"/>
    <property type="project" value="TreeGrafter"/>
</dbReference>
<gene>
    <name evidence="2" type="ORF">LTRI10_LOCUS48219</name>
</gene>
<dbReference type="PROSITE" id="PS50011">
    <property type="entry name" value="PROTEIN_KINASE_DOM"/>
    <property type="match status" value="1"/>
</dbReference>
<evidence type="ECO:0000313" key="3">
    <source>
        <dbReference type="Proteomes" id="UP001497516"/>
    </source>
</evidence>
<dbReference type="PANTHER" id="PTHR48011">
    <property type="entry name" value="CCR4-NOT TRANSCRIPTIONAL COMPLEX SUBUNIT CAF120-RELATED"/>
    <property type="match status" value="1"/>
</dbReference>
<dbReference type="InterPro" id="IPR011009">
    <property type="entry name" value="Kinase-like_dom_sf"/>
</dbReference>